<dbReference type="AlphaFoldDB" id="A0A6J5ECL6"/>
<dbReference type="Gene3D" id="1.10.260.40">
    <property type="entry name" value="lambda repressor-like DNA-binding domains"/>
    <property type="match status" value="1"/>
</dbReference>
<proteinExistence type="predicted"/>
<sequence length="109" mass="12027">MTPDSDWLQMLRDAVTASSQTAVAERLDVSRTTVSLVLAGKYPGKTDRVADRVMRVFGQVKCTHTGQPISLTVCVSYANRRAPLNNPLELSHWRTCLTCPLRPVKGVSK</sequence>
<dbReference type="InterPro" id="IPR010982">
    <property type="entry name" value="Lambda_DNA-bd_dom_sf"/>
</dbReference>
<gene>
    <name evidence="1" type="ORF">LMG29542_04815</name>
</gene>
<dbReference type="Proteomes" id="UP000494363">
    <property type="component" value="Unassembled WGS sequence"/>
</dbReference>
<evidence type="ECO:0000313" key="2">
    <source>
        <dbReference type="Proteomes" id="UP000494363"/>
    </source>
</evidence>
<dbReference type="RefSeq" id="WP_175228928.1">
    <property type="nucleotide sequence ID" value="NZ_CADIKH010000023.1"/>
</dbReference>
<accession>A0A6J5ECL6</accession>
<organism evidence="1 2">
    <name type="scientific">Paraburkholderia humisilvae</name>
    <dbReference type="NCBI Taxonomy" id="627669"/>
    <lineage>
        <taxon>Bacteria</taxon>
        <taxon>Pseudomonadati</taxon>
        <taxon>Pseudomonadota</taxon>
        <taxon>Betaproteobacteria</taxon>
        <taxon>Burkholderiales</taxon>
        <taxon>Burkholderiaceae</taxon>
        <taxon>Paraburkholderia</taxon>
    </lineage>
</organism>
<dbReference type="GO" id="GO:0003677">
    <property type="term" value="F:DNA binding"/>
    <property type="evidence" value="ECO:0007669"/>
    <property type="project" value="InterPro"/>
</dbReference>
<dbReference type="EMBL" id="CADIKH010000023">
    <property type="protein sequence ID" value="CAB3764209.1"/>
    <property type="molecule type" value="Genomic_DNA"/>
</dbReference>
<reference evidence="1 2" key="1">
    <citation type="submission" date="2020-04" db="EMBL/GenBank/DDBJ databases">
        <authorList>
            <person name="De Canck E."/>
        </authorList>
    </citation>
    <scope>NUCLEOTIDE SEQUENCE [LARGE SCALE GENOMIC DNA]</scope>
    <source>
        <strain evidence="1 2">LMG 29542</strain>
    </source>
</reference>
<protein>
    <submittedName>
        <fullName evidence="1">Uncharacterized protein</fullName>
    </submittedName>
</protein>
<name>A0A6J5ECL6_9BURK</name>
<keyword evidence="2" id="KW-1185">Reference proteome</keyword>
<evidence type="ECO:0000313" key="1">
    <source>
        <dbReference type="EMBL" id="CAB3764209.1"/>
    </source>
</evidence>